<evidence type="ECO:0000313" key="3">
    <source>
        <dbReference type="Proteomes" id="UP000677413"/>
    </source>
</evidence>
<feature type="compositionally biased region" description="Basic and acidic residues" evidence="1">
    <location>
        <begin position="13"/>
        <end position="25"/>
    </location>
</feature>
<feature type="region of interest" description="Disordered" evidence="1">
    <location>
        <begin position="1"/>
        <end position="25"/>
    </location>
</feature>
<comment type="caution">
    <text evidence="2">The sequence shown here is derived from an EMBL/GenBank/DDBJ whole genome shotgun (WGS) entry which is preliminary data.</text>
</comment>
<reference evidence="2 3" key="1">
    <citation type="submission" date="2021-04" db="EMBL/GenBank/DDBJ databases">
        <authorList>
            <person name="Tang X."/>
            <person name="Zhou X."/>
            <person name="Chen X."/>
            <person name="Cernava T."/>
            <person name="Zhang C."/>
        </authorList>
    </citation>
    <scope>NUCLEOTIDE SEQUENCE [LARGE SCALE GENOMIC DNA]</scope>
    <source>
        <strain evidence="2 3">BH-SS-21</strain>
    </source>
</reference>
<dbReference type="AlphaFoldDB" id="A0A940Y424"/>
<evidence type="ECO:0000256" key="1">
    <source>
        <dbReference type="SAM" id="MobiDB-lite"/>
    </source>
</evidence>
<dbReference type="RefSeq" id="WP_210889000.1">
    <property type="nucleotide sequence ID" value="NZ_JAGPYQ010000001.1"/>
</dbReference>
<dbReference type="InterPro" id="IPR046041">
    <property type="entry name" value="DUF5999"/>
</dbReference>
<evidence type="ECO:0000313" key="2">
    <source>
        <dbReference type="EMBL" id="MBQ0852817.1"/>
    </source>
</evidence>
<keyword evidence="3" id="KW-1185">Reference proteome</keyword>
<name>A0A940Y424_9ACTN</name>
<dbReference type="Proteomes" id="UP000677413">
    <property type="component" value="Unassembled WGS sequence"/>
</dbReference>
<protein>
    <submittedName>
        <fullName evidence="2">Uncharacterized protein</fullName>
    </submittedName>
</protein>
<sequence length="73" mass="7822">MCSRQPSCPSADRTARTGHDDRSDAHIVSAHPEQGWYLLCDGAIVFDDTGALLPDGRVVAPHRVPVEQLAIAA</sequence>
<gene>
    <name evidence="2" type="ORF">J8N05_32100</name>
</gene>
<accession>A0A940Y424</accession>
<dbReference type="Pfam" id="PF19462">
    <property type="entry name" value="DUF5999"/>
    <property type="match status" value="1"/>
</dbReference>
<proteinExistence type="predicted"/>
<organism evidence="2 3">
    <name type="scientific">Streptomyces liliiviolaceus</name>
    <dbReference type="NCBI Taxonomy" id="2823109"/>
    <lineage>
        <taxon>Bacteria</taxon>
        <taxon>Bacillati</taxon>
        <taxon>Actinomycetota</taxon>
        <taxon>Actinomycetes</taxon>
        <taxon>Kitasatosporales</taxon>
        <taxon>Streptomycetaceae</taxon>
        <taxon>Streptomyces</taxon>
    </lineage>
</organism>
<dbReference type="EMBL" id="JAGPYQ010000001">
    <property type="protein sequence ID" value="MBQ0852817.1"/>
    <property type="molecule type" value="Genomic_DNA"/>
</dbReference>